<reference evidence="2 3" key="1">
    <citation type="journal article" date="2018" name="Sci. Rep.">
        <title>Genomic signatures of local adaptation to the degree of environmental predictability in rotifers.</title>
        <authorList>
            <person name="Franch-Gras L."/>
            <person name="Hahn C."/>
            <person name="Garcia-Roger E.M."/>
            <person name="Carmona M.J."/>
            <person name="Serra M."/>
            <person name="Gomez A."/>
        </authorList>
    </citation>
    <scope>NUCLEOTIDE SEQUENCE [LARGE SCALE GENOMIC DNA]</scope>
    <source>
        <strain evidence="2">HYR1</strain>
    </source>
</reference>
<accession>A0A3M7PZ52</accession>
<keyword evidence="3" id="KW-1185">Reference proteome</keyword>
<dbReference type="EMBL" id="REGN01008219">
    <property type="protein sequence ID" value="RNA04139.1"/>
    <property type="molecule type" value="Genomic_DNA"/>
</dbReference>
<keyword evidence="1" id="KW-1133">Transmembrane helix</keyword>
<dbReference type="Proteomes" id="UP000276133">
    <property type="component" value="Unassembled WGS sequence"/>
</dbReference>
<comment type="caution">
    <text evidence="2">The sequence shown here is derived from an EMBL/GenBank/DDBJ whole genome shotgun (WGS) entry which is preliminary data.</text>
</comment>
<dbReference type="AlphaFoldDB" id="A0A3M7PZ52"/>
<gene>
    <name evidence="2" type="ORF">BpHYR1_041254</name>
</gene>
<name>A0A3M7PZ52_BRAPC</name>
<evidence type="ECO:0000256" key="1">
    <source>
        <dbReference type="SAM" id="Phobius"/>
    </source>
</evidence>
<organism evidence="2 3">
    <name type="scientific">Brachionus plicatilis</name>
    <name type="common">Marine rotifer</name>
    <name type="synonym">Brachionus muelleri</name>
    <dbReference type="NCBI Taxonomy" id="10195"/>
    <lineage>
        <taxon>Eukaryota</taxon>
        <taxon>Metazoa</taxon>
        <taxon>Spiralia</taxon>
        <taxon>Gnathifera</taxon>
        <taxon>Rotifera</taxon>
        <taxon>Eurotatoria</taxon>
        <taxon>Monogononta</taxon>
        <taxon>Pseudotrocha</taxon>
        <taxon>Ploima</taxon>
        <taxon>Brachionidae</taxon>
        <taxon>Brachionus</taxon>
    </lineage>
</organism>
<keyword evidence="1" id="KW-0472">Membrane</keyword>
<proteinExistence type="predicted"/>
<evidence type="ECO:0000313" key="3">
    <source>
        <dbReference type="Proteomes" id="UP000276133"/>
    </source>
</evidence>
<sequence>MDSLTNSTFGKDQTVATSQPKLSVFTITSFLICLYTLALVLAIVWIVWLYYRHRSAQLLTSRIRRKSFNQTDFDDLMALGSVQATKTEHTVQGTNRLTLGGRLNGLIFGPPKIGTAFWWAAK</sequence>
<feature type="transmembrane region" description="Helical" evidence="1">
    <location>
        <begin position="27"/>
        <end position="51"/>
    </location>
</feature>
<protein>
    <submittedName>
        <fullName evidence="2">Uncharacterized protein</fullName>
    </submittedName>
</protein>
<evidence type="ECO:0000313" key="2">
    <source>
        <dbReference type="EMBL" id="RNA04139.1"/>
    </source>
</evidence>
<keyword evidence="1" id="KW-0812">Transmembrane</keyword>